<proteinExistence type="predicted"/>
<organism evidence="1 2">
    <name type="scientific">Saccharothrix hoggarensis</name>
    <dbReference type="NCBI Taxonomy" id="913853"/>
    <lineage>
        <taxon>Bacteria</taxon>
        <taxon>Bacillati</taxon>
        <taxon>Actinomycetota</taxon>
        <taxon>Actinomycetes</taxon>
        <taxon>Pseudonocardiales</taxon>
        <taxon>Pseudonocardiaceae</taxon>
        <taxon>Saccharothrix</taxon>
    </lineage>
</organism>
<evidence type="ECO:0000313" key="1">
    <source>
        <dbReference type="EMBL" id="MFD1148489.1"/>
    </source>
</evidence>
<keyword evidence="2" id="KW-1185">Reference proteome</keyword>
<accession>A0ABW3QUU9</accession>
<dbReference type="EMBL" id="JBHTLK010000066">
    <property type="protein sequence ID" value="MFD1148489.1"/>
    <property type="molecule type" value="Genomic_DNA"/>
</dbReference>
<reference evidence="2" key="1">
    <citation type="journal article" date="2019" name="Int. J. Syst. Evol. Microbiol.">
        <title>The Global Catalogue of Microorganisms (GCM) 10K type strain sequencing project: providing services to taxonomists for standard genome sequencing and annotation.</title>
        <authorList>
            <consortium name="The Broad Institute Genomics Platform"/>
            <consortium name="The Broad Institute Genome Sequencing Center for Infectious Disease"/>
            <person name="Wu L."/>
            <person name="Ma J."/>
        </authorList>
    </citation>
    <scope>NUCLEOTIDE SEQUENCE [LARGE SCALE GENOMIC DNA]</scope>
    <source>
        <strain evidence="2">CCUG 60214</strain>
    </source>
</reference>
<dbReference type="RefSeq" id="WP_380723914.1">
    <property type="nucleotide sequence ID" value="NZ_JBHTLK010000066.1"/>
</dbReference>
<sequence length="53" mass="5898">MTTFANTEVVKIFCAHIAPRNDQWPADEDRLRAIDLEEHTVGDTGIEPVTSSV</sequence>
<evidence type="ECO:0000313" key="2">
    <source>
        <dbReference type="Proteomes" id="UP001597168"/>
    </source>
</evidence>
<dbReference type="Proteomes" id="UP001597168">
    <property type="component" value="Unassembled WGS sequence"/>
</dbReference>
<name>A0ABW3QUU9_9PSEU</name>
<comment type="caution">
    <text evidence="1">The sequence shown here is derived from an EMBL/GenBank/DDBJ whole genome shotgun (WGS) entry which is preliminary data.</text>
</comment>
<gene>
    <name evidence="1" type="ORF">ACFQ3T_15265</name>
</gene>
<protein>
    <submittedName>
        <fullName evidence="1">Uncharacterized protein</fullName>
    </submittedName>
</protein>